<name>A0A1X9PY08_9ACTN</name>
<evidence type="ECO:0000259" key="3">
    <source>
        <dbReference type="Pfam" id="PF08327"/>
    </source>
</evidence>
<evidence type="ECO:0000256" key="1">
    <source>
        <dbReference type="ARBA" id="ARBA00006817"/>
    </source>
</evidence>
<evidence type="ECO:0000256" key="2">
    <source>
        <dbReference type="SAM" id="MobiDB-lite"/>
    </source>
</evidence>
<organism evidence="4">
    <name type="scientific">Streptomyces marincola</name>
    <dbReference type="NCBI Taxonomy" id="2878388"/>
    <lineage>
        <taxon>Bacteria</taxon>
        <taxon>Bacillati</taxon>
        <taxon>Actinomycetota</taxon>
        <taxon>Actinomycetes</taxon>
        <taxon>Kitasatosporales</taxon>
        <taxon>Streptomycetaceae</taxon>
        <taxon>Streptomyces</taxon>
    </lineage>
</organism>
<dbReference type="SUPFAM" id="SSF55961">
    <property type="entry name" value="Bet v1-like"/>
    <property type="match status" value="1"/>
</dbReference>
<dbReference type="Gene3D" id="3.30.530.20">
    <property type="match status" value="1"/>
</dbReference>
<feature type="region of interest" description="Disordered" evidence="2">
    <location>
        <begin position="1"/>
        <end position="21"/>
    </location>
</feature>
<dbReference type="AlphaFoldDB" id="A0A1X9PY08"/>
<dbReference type="InterPro" id="IPR013538">
    <property type="entry name" value="ASHA1/2-like_C"/>
</dbReference>
<reference evidence="4" key="1">
    <citation type="submission" date="2017-03" db="EMBL/GenBank/DDBJ databases">
        <title>Identification and Characterization of a Gene Cluster for Tryptophan Dimers in Deep Sea-Derived Streptomyces sp. SCSIO 03032.</title>
        <authorList>
            <person name="Ma L."/>
            <person name="Zhang W."/>
            <person name="Zhu Y."/>
            <person name="Zhang G."/>
            <person name="Zhang H."/>
            <person name="Zhang L."/>
            <person name="Zhang Q."/>
            <person name="Zhang C."/>
        </authorList>
    </citation>
    <scope>NUCLEOTIDE SEQUENCE</scope>
    <source>
        <strain evidence="4">SCSIO 03032</strain>
    </source>
</reference>
<accession>A0A1X9PY08</accession>
<evidence type="ECO:0000313" key="4">
    <source>
        <dbReference type="EMBL" id="ARP51736.1"/>
    </source>
</evidence>
<dbReference type="CDD" id="cd08899">
    <property type="entry name" value="SRPBCC_CalC_Aha1-like_6"/>
    <property type="match status" value="1"/>
</dbReference>
<dbReference type="InterPro" id="IPR023393">
    <property type="entry name" value="START-like_dom_sf"/>
</dbReference>
<dbReference type="EMBL" id="KY750719">
    <property type="protein sequence ID" value="ARP51736.1"/>
    <property type="molecule type" value="Genomic_DNA"/>
</dbReference>
<proteinExistence type="inferred from homology"/>
<protein>
    <recommendedName>
        <fullName evidence="3">Activator of Hsp90 ATPase homologue 1/2-like C-terminal domain-containing protein</fullName>
    </recommendedName>
</protein>
<feature type="domain" description="Activator of Hsp90 ATPase homologue 1/2-like C-terminal" evidence="3">
    <location>
        <begin position="40"/>
        <end position="151"/>
    </location>
</feature>
<dbReference type="Pfam" id="PF08327">
    <property type="entry name" value="AHSA1"/>
    <property type="match status" value="1"/>
</dbReference>
<sequence>MTMAETDMDLAPAADDRRGTLGVGQDGAWQIRFERRLAHAPERVWAALAEPEQRARWMPGVTLDAAPGGTARYDFGEEGAAEGRVLVADPPHRLEHTWRWPGEPEAVVRWEITPEGEGSLLVLLHRPLAAEPAVHYCVGWHAMLDGLGAHLAGDTPAEPDYAALAEGYARAASAG</sequence>
<comment type="similarity">
    <text evidence="1">Belongs to the AHA1 family.</text>
</comment>